<evidence type="ECO:0000313" key="9">
    <source>
        <dbReference type="Proteomes" id="UP000002051"/>
    </source>
</evidence>
<dbReference type="EMBL" id="CM001217">
    <property type="protein sequence ID" value="AES60440.1"/>
    <property type="molecule type" value="Genomic_DNA"/>
</dbReference>
<keyword evidence="2" id="KW-0805">Transcription regulation</keyword>
<protein>
    <submittedName>
        <fullName evidence="7">E1 protein</fullName>
    </submittedName>
</protein>
<evidence type="ECO:0000256" key="1">
    <source>
        <dbReference type="ARBA" id="ARBA00004123"/>
    </source>
</evidence>
<feature type="region of interest" description="Disordered" evidence="6">
    <location>
        <begin position="15"/>
        <end position="56"/>
    </location>
</feature>
<dbReference type="PaxDb" id="3880-AES60440"/>
<evidence type="ECO:0000313" key="8">
    <source>
        <dbReference type="EnsemblPlants" id="AES60440"/>
    </source>
</evidence>
<dbReference type="SUPFAM" id="SSF101936">
    <property type="entry name" value="DNA-binding pseudobarrel domain"/>
    <property type="match status" value="1"/>
</dbReference>
<dbReference type="InterPro" id="IPR051442">
    <property type="entry name" value="B3_domain"/>
</dbReference>
<reference evidence="7 9" key="1">
    <citation type="journal article" date="2011" name="Nature">
        <title>The Medicago genome provides insight into the evolution of rhizobial symbioses.</title>
        <authorList>
            <person name="Young N.D."/>
            <person name="Debelle F."/>
            <person name="Oldroyd G.E."/>
            <person name="Geurts R."/>
            <person name="Cannon S.B."/>
            <person name="Udvardi M.K."/>
            <person name="Benedito V.A."/>
            <person name="Mayer K.F."/>
            <person name="Gouzy J."/>
            <person name="Schoof H."/>
            <person name="Van de Peer Y."/>
            <person name="Proost S."/>
            <person name="Cook D.R."/>
            <person name="Meyers B.C."/>
            <person name="Spannagl M."/>
            <person name="Cheung F."/>
            <person name="De Mita S."/>
            <person name="Krishnakumar V."/>
            <person name="Gundlach H."/>
            <person name="Zhou S."/>
            <person name="Mudge J."/>
            <person name="Bharti A.K."/>
            <person name="Murray J.D."/>
            <person name="Naoumkina M.A."/>
            <person name="Rosen B."/>
            <person name="Silverstein K.A."/>
            <person name="Tang H."/>
            <person name="Rombauts S."/>
            <person name="Zhao P.X."/>
            <person name="Zhou P."/>
            <person name="Barbe V."/>
            <person name="Bardou P."/>
            <person name="Bechner M."/>
            <person name="Bellec A."/>
            <person name="Berger A."/>
            <person name="Berges H."/>
            <person name="Bidwell S."/>
            <person name="Bisseling T."/>
            <person name="Choisne N."/>
            <person name="Couloux A."/>
            <person name="Denny R."/>
            <person name="Deshpande S."/>
            <person name="Dai X."/>
            <person name="Doyle J.J."/>
            <person name="Dudez A.M."/>
            <person name="Farmer A.D."/>
            <person name="Fouteau S."/>
            <person name="Franken C."/>
            <person name="Gibelin C."/>
            <person name="Gish J."/>
            <person name="Goldstein S."/>
            <person name="Gonzalez A.J."/>
            <person name="Green P.J."/>
            <person name="Hallab A."/>
            <person name="Hartog M."/>
            <person name="Hua A."/>
            <person name="Humphray S.J."/>
            <person name="Jeong D.H."/>
            <person name="Jing Y."/>
            <person name="Jocker A."/>
            <person name="Kenton S.M."/>
            <person name="Kim D.J."/>
            <person name="Klee K."/>
            <person name="Lai H."/>
            <person name="Lang C."/>
            <person name="Lin S."/>
            <person name="Macmil S.L."/>
            <person name="Magdelenat G."/>
            <person name="Matthews L."/>
            <person name="McCorrison J."/>
            <person name="Monaghan E.L."/>
            <person name="Mun J.H."/>
            <person name="Najar F.Z."/>
            <person name="Nicholson C."/>
            <person name="Noirot C."/>
            <person name="O'Bleness M."/>
            <person name="Paule C.R."/>
            <person name="Poulain J."/>
            <person name="Prion F."/>
            <person name="Qin B."/>
            <person name="Qu C."/>
            <person name="Retzel E.F."/>
            <person name="Riddle C."/>
            <person name="Sallet E."/>
            <person name="Samain S."/>
            <person name="Samson N."/>
            <person name="Sanders I."/>
            <person name="Saurat O."/>
            <person name="Scarpelli C."/>
            <person name="Schiex T."/>
            <person name="Segurens B."/>
            <person name="Severin A.J."/>
            <person name="Sherrier D.J."/>
            <person name="Shi R."/>
            <person name="Sims S."/>
            <person name="Singer S.R."/>
            <person name="Sinharoy S."/>
            <person name="Sterck L."/>
            <person name="Viollet A."/>
            <person name="Wang B.B."/>
            <person name="Wang K."/>
            <person name="Wang M."/>
            <person name="Wang X."/>
            <person name="Warfsmann J."/>
            <person name="Weissenbach J."/>
            <person name="White D.D."/>
            <person name="White J.D."/>
            <person name="Wiley G.B."/>
            <person name="Wincker P."/>
            <person name="Xing Y."/>
            <person name="Yang L."/>
            <person name="Yao Z."/>
            <person name="Ying F."/>
            <person name="Zhai J."/>
            <person name="Zhou L."/>
            <person name="Zuber A."/>
            <person name="Denarie J."/>
            <person name="Dixon R.A."/>
            <person name="May G.D."/>
            <person name="Schwartz D.C."/>
            <person name="Rogers J."/>
            <person name="Quetier F."/>
            <person name="Town C.D."/>
            <person name="Roe B.A."/>
        </authorList>
    </citation>
    <scope>NUCLEOTIDE SEQUENCE [LARGE SCALE GENOMIC DNA]</scope>
    <source>
        <strain evidence="7">A17</strain>
        <strain evidence="8 9">cv. Jemalong A17</strain>
    </source>
</reference>
<dbReference type="PANTHER" id="PTHR34269">
    <property type="entry name" value="TRANSCRIPTION FACTOR B3-DOMAIN FAMILY-RELATED"/>
    <property type="match status" value="1"/>
</dbReference>
<dbReference type="Gene3D" id="2.40.330.10">
    <property type="entry name" value="DNA-binding pseudobarrel domain"/>
    <property type="match status" value="1"/>
</dbReference>
<dbReference type="GO" id="GO:0005634">
    <property type="term" value="C:nucleus"/>
    <property type="evidence" value="ECO:0007669"/>
    <property type="project" value="UniProtKB-SubCell"/>
</dbReference>
<dbReference type="Proteomes" id="UP000002051">
    <property type="component" value="Unassembled WGS sequence"/>
</dbReference>
<gene>
    <name evidence="8" type="primary">11434984</name>
    <name evidence="7" type="ordered locus">MTR_1g045740</name>
</gene>
<keyword evidence="9" id="KW-1185">Reference proteome</keyword>
<evidence type="ECO:0000256" key="6">
    <source>
        <dbReference type="SAM" id="MobiDB-lite"/>
    </source>
</evidence>
<keyword evidence="4" id="KW-0804">Transcription</keyword>
<evidence type="ECO:0000256" key="2">
    <source>
        <dbReference type="ARBA" id="ARBA00023015"/>
    </source>
</evidence>
<dbReference type="PANTHER" id="PTHR34269:SF11">
    <property type="entry name" value="B3 DOMAIN PROTEIN"/>
    <property type="match status" value="1"/>
</dbReference>
<dbReference type="InterPro" id="IPR003340">
    <property type="entry name" value="B3_DNA-bd"/>
</dbReference>
<evidence type="ECO:0000313" key="7">
    <source>
        <dbReference type="EMBL" id="AES60440.1"/>
    </source>
</evidence>
<sequence>MAMASHNNNVVATLSSCNNKPYDDHAHTNNKRKRDHASLENRKRRRNNNSRKLTFNPYQHDTNDVCLCLSLSCHHRTATTTHDDEKKKTCNDDSTVGKHNNLKLLQPIHDSTVCLHFLLSTPSCGCDQIATEQKLGGQEINAVNDQQWEIKKFLTKSDICPGLIRLMLNKDLADKFIIPHLLGGAEAARKKEGVQVKVWDFDEKELHSLVFKIWASDKYYVFTKTWIEEFIKRRKLNKGDQIGLRWDQLNNRFDFSVLHREILVCNSS</sequence>
<evidence type="ECO:0000256" key="5">
    <source>
        <dbReference type="ARBA" id="ARBA00023242"/>
    </source>
</evidence>
<organism evidence="7 9">
    <name type="scientific">Medicago truncatula</name>
    <name type="common">Barrel medic</name>
    <name type="synonym">Medicago tribuloides</name>
    <dbReference type="NCBI Taxonomy" id="3880"/>
    <lineage>
        <taxon>Eukaryota</taxon>
        <taxon>Viridiplantae</taxon>
        <taxon>Streptophyta</taxon>
        <taxon>Embryophyta</taxon>
        <taxon>Tracheophyta</taxon>
        <taxon>Spermatophyta</taxon>
        <taxon>Magnoliopsida</taxon>
        <taxon>eudicotyledons</taxon>
        <taxon>Gunneridae</taxon>
        <taxon>Pentapetalae</taxon>
        <taxon>rosids</taxon>
        <taxon>fabids</taxon>
        <taxon>Fabales</taxon>
        <taxon>Fabaceae</taxon>
        <taxon>Papilionoideae</taxon>
        <taxon>50 kb inversion clade</taxon>
        <taxon>NPAAA clade</taxon>
        <taxon>Hologalegina</taxon>
        <taxon>IRL clade</taxon>
        <taxon>Trifolieae</taxon>
        <taxon>Medicago</taxon>
    </lineage>
</organism>
<name>G7I6Q6_MEDTR</name>
<dbReference type="AlphaFoldDB" id="G7I6Q6"/>
<proteinExistence type="predicted"/>
<keyword evidence="3" id="KW-0238">DNA-binding</keyword>
<reference evidence="8" key="3">
    <citation type="submission" date="2015-04" db="UniProtKB">
        <authorList>
            <consortium name="EnsemblPlants"/>
        </authorList>
    </citation>
    <scope>IDENTIFICATION</scope>
    <source>
        <strain evidence="8">cv. Jemalong A17</strain>
    </source>
</reference>
<dbReference type="GO" id="GO:0003677">
    <property type="term" value="F:DNA binding"/>
    <property type="evidence" value="ECO:0007669"/>
    <property type="project" value="UniProtKB-KW"/>
</dbReference>
<dbReference type="KEGG" id="mtr:11434984"/>
<dbReference type="CDD" id="cd10017">
    <property type="entry name" value="B3_DNA"/>
    <property type="match status" value="1"/>
</dbReference>
<reference evidence="7 9" key="2">
    <citation type="journal article" date="2014" name="BMC Genomics">
        <title>An improved genome release (version Mt4.0) for the model legume Medicago truncatula.</title>
        <authorList>
            <person name="Tang H."/>
            <person name="Krishnakumar V."/>
            <person name="Bidwell S."/>
            <person name="Rosen B."/>
            <person name="Chan A."/>
            <person name="Zhou S."/>
            <person name="Gentzbittel L."/>
            <person name="Childs K.L."/>
            <person name="Yandell M."/>
            <person name="Gundlach H."/>
            <person name="Mayer K.F."/>
            <person name="Schwartz D.C."/>
            <person name="Town C.D."/>
        </authorList>
    </citation>
    <scope>GENOME REANNOTATION</scope>
    <source>
        <strain evidence="8 9">cv. Jemalong A17</strain>
    </source>
</reference>
<dbReference type="EnsemblPlants" id="AES60440">
    <property type="protein sequence ID" value="AES60440"/>
    <property type="gene ID" value="MTR_1g045740"/>
</dbReference>
<keyword evidence="5" id="KW-0539">Nucleus</keyword>
<dbReference type="OrthoDB" id="1915967at2759"/>
<evidence type="ECO:0000256" key="4">
    <source>
        <dbReference type="ARBA" id="ARBA00023163"/>
    </source>
</evidence>
<accession>G7I6Q6</accession>
<comment type="subcellular location">
    <subcellularLocation>
        <location evidence="1">Nucleus</location>
    </subcellularLocation>
</comment>
<dbReference type="InterPro" id="IPR015300">
    <property type="entry name" value="DNA-bd_pseudobarrel_sf"/>
</dbReference>
<dbReference type="HOGENOM" id="CLU_1039624_0_0_1"/>
<evidence type="ECO:0000256" key="3">
    <source>
        <dbReference type="ARBA" id="ARBA00023125"/>
    </source>
</evidence>